<dbReference type="Proteomes" id="UP000014680">
    <property type="component" value="Unassembled WGS sequence"/>
</dbReference>
<evidence type="ECO:0000313" key="2">
    <source>
        <dbReference type="Proteomes" id="UP000014680"/>
    </source>
</evidence>
<dbReference type="EMBL" id="KB206604">
    <property type="protein sequence ID" value="ELP89574.1"/>
    <property type="molecule type" value="Genomic_DNA"/>
</dbReference>
<dbReference type="RefSeq" id="XP_004256345.1">
    <property type="nucleotide sequence ID" value="XM_004256297.1"/>
</dbReference>
<dbReference type="KEGG" id="eiv:EIN_525290"/>
<proteinExistence type="predicted"/>
<reference evidence="1 2" key="1">
    <citation type="submission" date="2012-10" db="EMBL/GenBank/DDBJ databases">
        <authorList>
            <person name="Zafar N."/>
            <person name="Inman J."/>
            <person name="Hall N."/>
            <person name="Lorenzi H."/>
            <person name="Caler E."/>
        </authorList>
    </citation>
    <scope>NUCLEOTIDE SEQUENCE [LARGE SCALE GENOMIC DNA]</scope>
    <source>
        <strain evidence="1 2">IP1</strain>
    </source>
</reference>
<dbReference type="GeneID" id="14888550"/>
<dbReference type="VEuPathDB" id="AmoebaDB:EIN_525290"/>
<sequence>MTKPQFKLSDLLDATVNSTNALPNQKRFSQILVVLQKIPTAAESLASLLQSKMRAFLKRLVLKREMYFVLKLIDFLVTSSEKFRACVFTQQFIKLIVSVYSMKEIIQLSSKPTIVQIKAAEVFTHFSSFQNFAPLLPLVPKITISTSQSFLFQPSCAISGISIDDANEIVSLSQDAIDDEVKNKTLKEKTKTQFLDNLKFLSSQLNLPDSHISTNQKELVEKVIKTIENSEVETDSLKRTFSVHENIAQAKIQFSKRRATSLTIDRHSNEFERLENMYENYQKLFASHS</sequence>
<organism evidence="1 2">
    <name type="scientific">Entamoeba invadens IP1</name>
    <dbReference type="NCBI Taxonomy" id="370355"/>
    <lineage>
        <taxon>Eukaryota</taxon>
        <taxon>Amoebozoa</taxon>
        <taxon>Evosea</taxon>
        <taxon>Archamoebae</taxon>
        <taxon>Mastigamoebida</taxon>
        <taxon>Entamoebidae</taxon>
        <taxon>Entamoeba</taxon>
    </lineage>
</organism>
<evidence type="ECO:0000313" key="1">
    <source>
        <dbReference type="EMBL" id="ELP89574.1"/>
    </source>
</evidence>
<accession>A0A0A1UBG7</accession>
<evidence type="ECO:0008006" key="3">
    <source>
        <dbReference type="Google" id="ProtNLM"/>
    </source>
</evidence>
<dbReference type="AlphaFoldDB" id="A0A0A1UBG7"/>
<keyword evidence="2" id="KW-1185">Reference proteome</keyword>
<dbReference type="OrthoDB" id="27501at2759"/>
<gene>
    <name evidence="1" type="ORF">EIN_525290</name>
</gene>
<name>A0A0A1UBG7_ENTIV</name>
<protein>
    <recommendedName>
        <fullName evidence="3">VHS domain-containing protein</fullName>
    </recommendedName>
</protein>